<dbReference type="Proteomes" id="UP000603457">
    <property type="component" value="Unassembled WGS sequence"/>
</dbReference>
<protein>
    <submittedName>
        <fullName evidence="1">Uncharacterized protein</fullName>
    </submittedName>
</protein>
<accession>A0ABR8FNV3</accession>
<organism evidence="1 2">
    <name type="scientific">Nostoc spongiaeforme FACHB-130</name>
    <dbReference type="NCBI Taxonomy" id="1357510"/>
    <lineage>
        <taxon>Bacteria</taxon>
        <taxon>Bacillati</taxon>
        <taxon>Cyanobacteriota</taxon>
        <taxon>Cyanophyceae</taxon>
        <taxon>Nostocales</taxon>
        <taxon>Nostocaceae</taxon>
        <taxon>Nostoc</taxon>
    </lineage>
</organism>
<evidence type="ECO:0000313" key="1">
    <source>
        <dbReference type="EMBL" id="MBD2593001.1"/>
    </source>
</evidence>
<gene>
    <name evidence="1" type="ORF">H6G74_01490</name>
</gene>
<name>A0ABR8FNV3_9NOSO</name>
<dbReference type="EMBL" id="JACJTB010000001">
    <property type="protein sequence ID" value="MBD2593001.1"/>
    <property type="molecule type" value="Genomic_DNA"/>
</dbReference>
<sequence>MWEGWEDGEEIFPPTLPTLPTPLPIREKFGIKNLHFGEFCCNYTYFIACQQN</sequence>
<evidence type="ECO:0000313" key="2">
    <source>
        <dbReference type="Proteomes" id="UP000603457"/>
    </source>
</evidence>
<reference evidence="1 2" key="1">
    <citation type="journal article" date="2020" name="ISME J.">
        <title>Comparative genomics reveals insights into cyanobacterial evolution and habitat adaptation.</title>
        <authorList>
            <person name="Chen M.Y."/>
            <person name="Teng W.K."/>
            <person name="Zhao L."/>
            <person name="Hu C.X."/>
            <person name="Zhou Y.K."/>
            <person name="Han B.P."/>
            <person name="Song L.R."/>
            <person name="Shu W.S."/>
        </authorList>
    </citation>
    <scope>NUCLEOTIDE SEQUENCE [LARGE SCALE GENOMIC DNA]</scope>
    <source>
        <strain evidence="1 2">FACHB-130</strain>
    </source>
</reference>
<keyword evidence="2" id="KW-1185">Reference proteome</keyword>
<proteinExistence type="predicted"/>
<comment type="caution">
    <text evidence="1">The sequence shown here is derived from an EMBL/GenBank/DDBJ whole genome shotgun (WGS) entry which is preliminary data.</text>
</comment>